<sequence>MTMQQGGPQQGQYGHPSQYGWVQMPAGGVPVPPPEPRNGIATAGFVVALVGAVLALIPIIGIVSWVISPVGLVLSIAGIVAASKHGVGRGLAIAGAVLGVIGLIICMIWVAAIGSAASSAPSYSSGSYSSGGYSSSSSSSGSSSASLPAGTYGAGTYAVGSEIEPGTYTTTGARWCYWARLSSADGELSSINANDNVQGTSTMVVKSTDKYIDFSGSCTWTKK</sequence>
<protein>
    <recommendedName>
        <fullName evidence="4">DUF4190 domain-containing protein</fullName>
    </recommendedName>
</protein>
<feature type="transmembrane region" description="Helical" evidence="1">
    <location>
        <begin position="40"/>
        <end position="60"/>
    </location>
</feature>
<keyword evidence="1" id="KW-1133">Transmembrane helix</keyword>
<proteinExistence type="predicted"/>
<dbReference type="AlphaFoldDB" id="A0A7Y9DSD3"/>
<evidence type="ECO:0000313" key="3">
    <source>
        <dbReference type="Proteomes" id="UP000535890"/>
    </source>
</evidence>
<keyword evidence="1" id="KW-0812">Transmembrane</keyword>
<gene>
    <name evidence="2" type="ORF">BJ983_000727</name>
</gene>
<evidence type="ECO:0000256" key="1">
    <source>
        <dbReference type="SAM" id="Phobius"/>
    </source>
</evidence>
<accession>A0A7Y9DSD3</accession>
<comment type="caution">
    <text evidence="2">The sequence shown here is derived from an EMBL/GenBank/DDBJ whole genome shotgun (WGS) entry which is preliminary data.</text>
</comment>
<evidence type="ECO:0008006" key="4">
    <source>
        <dbReference type="Google" id="ProtNLM"/>
    </source>
</evidence>
<feature type="transmembrane region" description="Helical" evidence="1">
    <location>
        <begin position="90"/>
        <end position="112"/>
    </location>
</feature>
<keyword evidence="3" id="KW-1185">Reference proteome</keyword>
<dbReference type="RefSeq" id="WP_179792556.1">
    <property type="nucleotide sequence ID" value="NZ_BAABHP010000018.1"/>
</dbReference>
<keyword evidence="1" id="KW-0472">Membrane</keyword>
<dbReference type="EMBL" id="JACCBN010000001">
    <property type="protein sequence ID" value="NYD34625.1"/>
    <property type="molecule type" value="Genomic_DNA"/>
</dbReference>
<reference evidence="2 3" key="1">
    <citation type="submission" date="2020-07" db="EMBL/GenBank/DDBJ databases">
        <title>Sequencing the genomes of 1000 actinobacteria strains.</title>
        <authorList>
            <person name="Klenk H.-P."/>
        </authorList>
    </citation>
    <scope>NUCLEOTIDE SEQUENCE [LARGE SCALE GENOMIC DNA]</scope>
    <source>
        <strain evidence="2 3">DSM 45772</strain>
    </source>
</reference>
<dbReference type="Proteomes" id="UP000535890">
    <property type="component" value="Unassembled WGS sequence"/>
</dbReference>
<organism evidence="2 3">
    <name type="scientific">Actinomycetospora corticicola</name>
    <dbReference type="NCBI Taxonomy" id="663602"/>
    <lineage>
        <taxon>Bacteria</taxon>
        <taxon>Bacillati</taxon>
        <taxon>Actinomycetota</taxon>
        <taxon>Actinomycetes</taxon>
        <taxon>Pseudonocardiales</taxon>
        <taxon>Pseudonocardiaceae</taxon>
        <taxon>Actinomycetospora</taxon>
    </lineage>
</organism>
<name>A0A7Y9DSD3_9PSEU</name>
<evidence type="ECO:0000313" key="2">
    <source>
        <dbReference type="EMBL" id="NYD34625.1"/>
    </source>
</evidence>